<accession>A0AAN6T116</accession>
<evidence type="ECO:0000313" key="3">
    <source>
        <dbReference type="Proteomes" id="UP001305647"/>
    </source>
</evidence>
<dbReference type="InterPro" id="IPR050464">
    <property type="entry name" value="Zeta_carotene_desat/Oxidored"/>
</dbReference>
<feature type="signal peptide" evidence="1">
    <location>
        <begin position="1"/>
        <end position="16"/>
    </location>
</feature>
<reference evidence="2" key="1">
    <citation type="journal article" date="2023" name="Mol. Phylogenet. Evol.">
        <title>Genome-scale phylogeny and comparative genomics of the fungal order Sordariales.</title>
        <authorList>
            <person name="Hensen N."/>
            <person name="Bonometti L."/>
            <person name="Westerberg I."/>
            <person name="Brannstrom I.O."/>
            <person name="Guillou S."/>
            <person name="Cros-Aarteil S."/>
            <person name="Calhoun S."/>
            <person name="Haridas S."/>
            <person name="Kuo A."/>
            <person name="Mondo S."/>
            <person name="Pangilinan J."/>
            <person name="Riley R."/>
            <person name="LaButti K."/>
            <person name="Andreopoulos B."/>
            <person name="Lipzen A."/>
            <person name="Chen C."/>
            <person name="Yan M."/>
            <person name="Daum C."/>
            <person name="Ng V."/>
            <person name="Clum A."/>
            <person name="Steindorff A."/>
            <person name="Ohm R.A."/>
            <person name="Martin F."/>
            <person name="Silar P."/>
            <person name="Natvig D.O."/>
            <person name="Lalanne C."/>
            <person name="Gautier V."/>
            <person name="Ament-Velasquez S.L."/>
            <person name="Kruys A."/>
            <person name="Hutchinson M.I."/>
            <person name="Powell A.J."/>
            <person name="Barry K."/>
            <person name="Miller A.N."/>
            <person name="Grigoriev I.V."/>
            <person name="Debuchy R."/>
            <person name="Gladieux P."/>
            <person name="Hiltunen Thoren M."/>
            <person name="Johannesson H."/>
        </authorList>
    </citation>
    <scope>NUCLEOTIDE SEQUENCE</scope>
    <source>
        <strain evidence="2">CBS 757.83</strain>
    </source>
</reference>
<dbReference type="PANTHER" id="PTHR42923:SF26">
    <property type="entry name" value="FMN REDUCTASE LOT6, PUTATIVE (AFU_ORTHOLOGUE AFUA_7G06600)-RELATED"/>
    <property type="match status" value="1"/>
</dbReference>
<dbReference type="Pfam" id="PF13450">
    <property type="entry name" value="NAD_binding_8"/>
    <property type="match status" value="1"/>
</dbReference>
<keyword evidence="1" id="KW-0732">Signal</keyword>
<dbReference type="PANTHER" id="PTHR42923">
    <property type="entry name" value="PROTOPORPHYRINOGEN OXIDASE"/>
    <property type="match status" value="1"/>
</dbReference>
<comment type="caution">
    <text evidence="2">The sequence shown here is derived from an EMBL/GenBank/DDBJ whole genome shotgun (WGS) entry which is preliminary data.</text>
</comment>
<evidence type="ECO:0000256" key="1">
    <source>
        <dbReference type="SAM" id="SignalP"/>
    </source>
</evidence>
<dbReference type="InterPro" id="IPR036188">
    <property type="entry name" value="FAD/NAD-bd_sf"/>
</dbReference>
<dbReference type="SUPFAM" id="SSF51905">
    <property type="entry name" value="FAD/NAD(P)-binding domain"/>
    <property type="match status" value="1"/>
</dbReference>
<dbReference type="EMBL" id="MU863636">
    <property type="protein sequence ID" value="KAK4101155.1"/>
    <property type="molecule type" value="Genomic_DNA"/>
</dbReference>
<sequence length="472" mass="51167">MRVASGFLASAVGVTAAWLPEVITRDVAIIGGGASGAYAAVKLKEDFNKTIVLVEKANRLGGHINTYEDSKTGNWYDFGVQTWNDYGPATAFFERMGVPVSTPGRAVLVSRYADFTTGATVNFMPPANADRVAALSRFLNATAPYEQYFLPGYWNWPARDSIPEDLLLPFSDFVDKYDIRDAVHQVFQVTGMGVGDMSEALTLYVLGAFGPPMMRAFLGQGASFTPDTRRNIALYEAIQARLGADVLLSTVVTASVRTSLGHVLYTKTADGKARIIVARKLLMAIEPIAANMAPFSLDLTEQSVLSRFKFSTVQAGLVAHPSLPINGTVINTPAASAPNNYLALPKPDFVVRFDYMGGSDLFRVMVVGAGAVTAERARDMVRQDLARLMGAGTLPAVTANPAAAAELEFRAWVNHGAMHMHASADELREGFIQKLYALQGRRGTWWTGGAFSVQFQSILWAYDDVLLPKMLA</sequence>
<reference evidence="2" key="2">
    <citation type="submission" date="2023-05" db="EMBL/GenBank/DDBJ databases">
        <authorList>
            <consortium name="Lawrence Berkeley National Laboratory"/>
            <person name="Steindorff A."/>
            <person name="Hensen N."/>
            <person name="Bonometti L."/>
            <person name="Westerberg I."/>
            <person name="Brannstrom I.O."/>
            <person name="Guillou S."/>
            <person name="Cros-Aarteil S."/>
            <person name="Calhoun S."/>
            <person name="Haridas S."/>
            <person name="Kuo A."/>
            <person name="Mondo S."/>
            <person name="Pangilinan J."/>
            <person name="Riley R."/>
            <person name="Labutti K."/>
            <person name="Andreopoulos B."/>
            <person name="Lipzen A."/>
            <person name="Chen C."/>
            <person name="Yanf M."/>
            <person name="Daum C."/>
            <person name="Ng V."/>
            <person name="Clum A."/>
            <person name="Ohm R."/>
            <person name="Martin F."/>
            <person name="Silar P."/>
            <person name="Natvig D."/>
            <person name="Lalanne C."/>
            <person name="Gautier V."/>
            <person name="Ament-Velasquez S.L."/>
            <person name="Kruys A."/>
            <person name="Hutchinson M.I."/>
            <person name="Powell A.J."/>
            <person name="Barry K."/>
            <person name="Miller A.N."/>
            <person name="Grigoriev I.V."/>
            <person name="Debuchy R."/>
            <person name="Gladieux P."/>
            <person name="Thoren M.H."/>
            <person name="Johannesson H."/>
        </authorList>
    </citation>
    <scope>NUCLEOTIDE SEQUENCE</scope>
    <source>
        <strain evidence="2">CBS 757.83</strain>
    </source>
</reference>
<organism evidence="2 3">
    <name type="scientific">Parathielavia hyrcaniae</name>
    <dbReference type="NCBI Taxonomy" id="113614"/>
    <lineage>
        <taxon>Eukaryota</taxon>
        <taxon>Fungi</taxon>
        <taxon>Dikarya</taxon>
        <taxon>Ascomycota</taxon>
        <taxon>Pezizomycotina</taxon>
        <taxon>Sordariomycetes</taxon>
        <taxon>Sordariomycetidae</taxon>
        <taxon>Sordariales</taxon>
        <taxon>Chaetomiaceae</taxon>
        <taxon>Parathielavia</taxon>
    </lineage>
</organism>
<feature type="chain" id="PRO_5042959078" evidence="1">
    <location>
        <begin position="17"/>
        <end position="472"/>
    </location>
</feature>
<keyword evidence="3" id="KW-1185">Reference proteome</keyword>
<dbReference type="Gene3D" id="3.50.50.60">
    <property type="entry name" value="FAD/NAD(P)-binding domain"/>
    <property type="match status" value="1"/>
</dbReference>
<gene>
    <name evidence="2" type="ORF">N658DRAFT_507125</name>
</gene>
<dbReference type="Gene3D" id="1.10.405.20">
    <property type="match status" value="1"/>
</dbReference>
<name>A0AAN6T116_9PEZI</name>
<dbReference type="Gene3D" id="3.30.70.1990">
    <property type="match status" value="1"/>
</dbReference>
<protein>
    <submittedName>
        <fullName evidence="2">FAD/NAD(P)-binding domain-containing protein</fullName>
    </submittedName>
</protein>
<dbReference type="Proteomes" id="UP001305647">
    <property type="component" value="Unassembled WGS sequence"/>
</dbReference>
<evidence type="ECO:0000313" key="2">
    <source>
        <dbReference type="EMBL" id="KAK4101155.1"/>
    </source>
</evidence>
<dbReference type="AlphaFoldDB" id="A0AAN6T116"/>
<dbReference type="GO" id="GO:0016491">
    <property type="term" value="F:oxidoreductase activity"/>
    <property type="evidence" value="ECO:0007669"/>
    <property type="project" value="TreeGrafter"/>
</dbReference>
<proteinExistence type="predicted"/>